<dbReference type="Proteomes" id="UP000051673">
    <property type="component" value="Unassembled WGS sequence"/>
</dbReference>
<accession>A0A0R2JIK3</accession>
<dbReference type="OrthoDB" id="2990788at2"/>
<dbReference type="Pfam" id="PF09902">
    <property type="entry name" value="DUF2129"/>
    <property type="match status" value="1"/>
</dbReference>
<reference evidence="2 3" key="1">
    <citation type="journal article" date="2015" name="Genome Announc.">
        <title>Expanding the biotechnology potential of lactobacilli through comparative genomics of 213 strains and associated genera.</title>
        <authorList>
            <person name="Sun Z."/>
            <person name="Harris H.M."/>
            <person name="McCann A."/>
            <person name="Guo C."/>
            <person name="Argimon S."/>
            <person name="Zhang W."/>
            <person name="Yang X."/>
            <person name="Jeffery I.B."/>
            <person name="Cooney J.C."/>
            <person name="Kagawa T.F."/>
            <person name="Liu W."/>
            <person name="Song Y."/>
            <person name="Salvetti E."/>
            <person name="Wrobel A."/>
            <person name="Rasinkangas P."/>
            <person name="Parkhill J."/>
            <person name="Rea M.C."/>
            <person name="O'Sullivan O."/>
            <person name="Ritari J."/>
            <person name="Douillard F.P."/>
            <person name="Paul Ross R."/>
            <person name="Yang R."/>
            <person name="Briner A.E."/>
            <person name="Felis G.E."/>
            <person name="de Vos W.M."/>
            <person name="Barrangou R."/>
            <person name="Klaenhammer T.R."/>
            <person name="Caufield P.W."/>
            <person name="Cui Y."/>
            <person name="Zhang H."/>
            <person name="O'Toole P.W."/>
        </authorList>
    </citation>
    <scope>NUCLEOTIDE SEQUENCE [LARGE SCALE GENOMIC DNA]</scope>
    <source>
        <strain evidence="2 3">DSM 20014</strain>
    </source>
</reference>
<evidence type="ECO:0000256" key="1">
    <source>
        <dbReference type="ARBA" id="ARBA00022490"/>
    </source>
</evidence>
<dbReference type="EMBL" id="JQCD01000024">
    <property type="protein sequence ID" value="KRN77129.1"/>
    <property type="molecule type" value="Genomic_DNA"/>
</dbReference>
<gene>
    <name evidence="2" type="ORF">IV67_GL000649</name>
</gene>
<dbReference type="AlphaFoldDB" id="A0A0R2JIK3"/>
<proteinExistence type="predicted"/>
<dbReference type="STRING" id="1620.IV67_GL000649"/>
<evidence type="ECO:0000313" key="2">
    <source>
        <dbReference type="EMBL" id="KRN77129.1"/>
    </source>
</evidence>
<sequence>MEFEAKKRRALIVYLKNARQARQLRRFGIVNYVSNKMKYASVYVDDADVETKKQLIEKLGFVDRVDVSHWPEVDTTVGGQQNEEIDFSLDTDDVFEDEAQEEEL</sequence>
<keyword evidence="3" id="KW-1185">Reference proteome</keyword>
<protein>
    <submittedName>
        <fullName evidence="2">Uncharacterized protein</fullName>
    </submittedName>
</protein>
<dbReference type="PATRIC" id="fig|1620.3.peg.657"/>
<comment type="caution">
    <text evidence="2">The sequence shown here is derived from an EMBL/GenBank/DDBJ whole genome shotgun (WGS) entry which is preliminary data.</text>
</comment>
<evidence type="ECO:0000313" key="3">
    <source>
        <dbReference type="Proteomes" id="UP000051673"/>
    </source>
</evidence>
<keyword evidence="1" id="KW-0963">Cytoplasm</keyword>
<name>A0A0R2JIK3_9LACO</name>
<organism evidence="2 3">
    <name type="scientific">Weissella minor</name>
    <dbReference type="NCBI Taxonomy" id="1620"/>
    <lineage>
        <taxon>Bacteria</taxon>
        <taxon>Bacillati</taxon>
        <taxon>Bacillota</taxon>
        <taxon>Bacilli</taxon>
        <taxon>Lactobacillales</taxon>
        <taxon>Lactobacillaceae</taxon>
        <taxon>Weissella</taxon>
    </lineage>
</organism>
<dbReference type="RefSeq" id="WP_057788110.1">
    <property type="nucleotide sequence ID" value="NZ_CBDALJ010000025.1"/>
</dbReference>
<dbReference type="InterPro" id="IPR016979">
    <property type="entry name" value="DUF2129"/>
</dbReference>